<dbReference type="AlphaFoldDB" id="A0AAD5S842"/>
<name>A0AAD5S842_9FUNG</name>
<reference evidence="2" key="1">
    <citation type="submission" date="2020-05" db="EMBL/GenBank/DDBJ databases">
        <title>Phylogenomic resolution of chytrid fungi.</title>
        <authorList>
            <person name="Stajich J.E."/>
            <person name="Amses K."/>
            <person name="Simmons R."/>
            <person name="Seto K."/>
            <person name="Myers J."/>
            <person name="Bonds A."/>
            <person name="Quandt C.A."/>
            <person name="Barry K."/>
            <person name="Liu P."/>
            <person name="Grigoriev I."/>
            <person name="Longcore J.E."/>
            <person name="James T.Y."/>
        </authorList>
    </citation>
    <scope>NUCLEOTIDE SEQUENCE</scope>
    <source>
        <strain evidence="2">JEL0318</strain>
    </source>
</reference>
<feature type="region of interest" description="Disordered" evidence="1">
    <location>
        <begin position="1"/>
        <end position="51"/>
    </location>
</feature>
<evidence type="ECO:0000313" key="2">
    <source>
        <dbReference type="EMBL" id="KAJ3048945.1"/>
    </source>
</evidence>
<gene>
    <name evidence="2" type="ORF">HK097_010049</name>
</gene>
<evidence type="ECO:0000313" key="3">
    <source>
        <dbReference type="Proteomes" id="UP001212841"/>
    </source>
</evidence>
<evidence type="ECO:0000256" key="1">
    <source>
        <dbReference type="SAM" id="MobiDB-lite"/>
    </source>
</evidence>
<keyword evidence="3" id="KW-1185">Reference proteome</keyword>
<proteinExistence type="predicted"/>
<dbReference type="EMBL" id="JADGJD010000714">
    <property type="protein sequence ID" value="KAJ3048945.1"/>
    <property type="molecule type" value="Genomic_DNA"/>
</dbReference>
<accession>A0AAD5S842</accession>
<comment type="caution">
    <text evidence="2">The sequence shown here is derived from an EMBL/GenBank/DDBJ whole genome shotgun (WGS) entry which is preliminary data.</text>
</comment>
<organism evidence="2 3">
    <name type="scientific">Rhizophlyctis rosea</name>
    <dbReference type="NCBI Taxonomy" id="64517"/>
    <lineage>
        <taxon>Eukaryota</taxon>
        <taxon>Fungi</taxon>
        <taxon>Fungi incertae sedis</taxon>
        <taxon>Chytridiomycota</taxon>
        <taxon>Chytridiomycota incertae sedis</taxon>
        <taxon>Chytridiomycetes</taxon>
        <taxon>Rhizophlyctidales</taxon>
        <taxon>Rhizophlyctidaceae</taxon>
        <taxon>Rhizophlyctis</taxon>
    </lineage>
</organism>
<sequence>KGGVKAEEGGEEFETPRKKGRKGKKANVEEEVEARPVEEKKGKKKKVKQEA</sequence>
<protein>
    <submittedName>
        <fullName evidence="2">Uncharacterized protein</fullName>
    </submittedName>
</protein>
<dbReference type="Proteomes" id="UP001212841">
    <property type="component" value="Unassembled WGS sequence"/>
</dbReference>
<feature type="non-terminal residue" evidence="2">
    <location>
        <position position="1"/>
    </location>
</feature>
<feature type="compositionally biased region" description="Basic residues" evidence="1">
    <location>
        <begin position="42"/>
        <end position="51"/>
    </location>
</feature>